<accession>A0A0K1LKP2</accession>
<proteinExistence type="predicted"/>
<gene>
    <name evidence="1" type="ORF">RCTITAN_35</name>
</gene>
<protein>
    <submittedName>
        <fullName evidence="1">Uncharacterized protein</fullName>
    </submittedName>
</protein>
<evidence type="ECO:0000313" key="2">
    <source>
        <dbReference type="Proteomes" id="UP000203710"/>
    </source>
</evidence>
<reference evidence="1 2" key="1">
    <citation type="journal article" date="2016" name="Genome Announc.">
        <title>Complete Genome Sequences of Five Bacteriophages That Infect Rhodobacter capsulatus.</title>
        <authorList>
            <person name="Bollivar D.W."/>
            <person name="Bernardoni B."/>
            <person name="Bockman M.R."/>
            <person name="Miller B.M."/>
            <person name="Russell D.A."/>
            <person name="Delesalle V.A."/>
            <person name="Krukonis G.P."/>
            <person name="Hatfull G.F."/>
            <person name="Cross M.R."/>
            <person name="Szewczyk M.M."/>
            <person name="Eppurath A."/>
        </authorList>
    </citation>
    <scope>NUCLEOTIDE SEQUENCE [LARGE SCALE GENOMIC DNA]</scope>
</reference>
<dbReference type="InterPro" id="IPR055597">
    <property type="entry name" value="DUF7173"/>
</dbReference>
<dbReference type="GeneID" id="26796468"/>
<dbReference type="Pfam" id="PF23791">
    <property type="entry name" value="DUF7173"/>
    <property type="match status" value="1"/>
</dbReference>
<keyword evidence="2" id="KW-1185">Reference proteome</keyword>
<dbReference type="KEGG" id="vg:26796468"/>
<dbReference type="EMBL" id="KR935213">
    <property type="protein sequence ID" value="AKU43052.1"/>
    <property type="molecule type" value="Genomic_DNA"/>
</dbReference>
<dbReference type="OrthoDB" id="14769at10239"/>
<organism evidence="1 2">
    <name type="scientific">Rhodobacter phage RcTitan</name>
    <dbReference type="NCBI Taxonomy" id="1662330"/>
    <lineage>
        <taxon>Viruses</taxon>
        <taxon>Duplodnaviria</taxon>
        <taxon>Heunggongvirae</taxon>
        <taxon>Uroviricota</taxon>
        <taxon>Caudoviricetes</taxon>
        <taxon>Titanvirus</taxon>
        <taxon>Titanvirus rctitan</taxon>
    </lineage>
</organism>
<dbReference type="Proteomes" id="UP000203710">
    <property type="component" value="Segment"/>
</dbReference>
<sequence length="170" mass="18720">MRSFTSPTTGEVVEMTDAQFAAFHDETLAKWEASKTALDAAKEAEMTLRKLYVALASDPTKQKGTENIALNNGYKAKVVKKINYGFVKGPDEKTDWEAVMSAQDEIEATGNEGAFIAERLFKWEATLSVSEYNKLDVSNPTQAKIKKIADRVIVTTEGAPTLEIIAPKSR</sequence>
<evidence type="ECO:0000313" key="1">
    <source>
        <dbReference type="EMBL" id="AKU43052.1"/>
    </source>
</evidence>
<name>A0A0K1LKP2_9CAUD</name>
<dbReference type="RefSeq" id="YP_009225700.1">
    <property type="nucleotide sequence ID" value="NC_029097.1"/>
</dbReference>